<name>A0AAQ3SXP2_PASNO</name>
<keyword evidence="3" id="KW-1133">Transmembrane helix</keyword>
<proteinExistence type="predicted"/>
<feature type="compositionally biased region" description="Basic and acidic residues" evidence="2">
    <location>
        <begin position="20"/>
        <end position="35"/>
    </location>
</feature>
<evidence type="ECO:0000256" key="2">
    <source>
        <dbReference type="SAM" id="MobiDB-lite"/>
    </source>
</evidence>
<dbReference type="SUPFAM" id="SSF57756">
    <property type="entry name" value="Retrovirus zinc finger-like domains"/>
    <property type="match status" value="1"/>
</dbReference>
<keyword evidence="3" id="KW-0472">Membrane</keyword>
<feature type="domain" description="CCHC-type" evidence="4">
    <location>
        <begin position="35"/>
        <end position="51"/>
    </location>
</feature>
<evidence type="ECO:0000256" key="1">
    <source>
        <dbReference type="PROSITE-ProRule" id="PRU00047"/>
    </source>
</evidence>
<feature type="transmembrane region" description="Helical" evidence="3">
    <location>
        <begin position="262"/>
        <end position="283"/>
    </location>
</feature>
<keyword evidence="1" id="KW-0862">Zinc</keyword>
<keyword evidence="1" id="KW-0863">Zinc-finger</keyword>
<dbReference type="Pfam" id="PF00098">
    <property type="entry name" value="zf-CCHC"/>
    <property type="match status" value="1"/>
</dbReference>
<organism evidence="5 6">
    <name type="scientific">Paspalum notatum var. saurae</name>
    <dbReference type="NCBI Taxonomy" id="547442"/>
    <lineage>
        <taxon>Eukaryota</taxon>
        <taxon>Viridiplantae</taxon>
        <taxon>Streptophyta</taxon>
        <taxon>Embryophyta</taxon>
        <taxon>Tracheophyta</taxon>
        <taxon>Spermatophyta</taxon>
        <taxon>Magnoliopsida</taxon>
        <taxon>Liliopsida</taxon>
        <taxon>Poales</taxon>
        <taxon>Poaceae</taxon>
        <taxon>PACMAD clade</taxon>
        <taxon>Panicoideae</taxon>
        <taxon>Andropogonodae</taxon>
        <taxon>Paspaleae</taxon>
        <taxon>Paspalinae</taxon>
        <taxon>Paspalum</taxon>
    </lineage>
</organism>
<feature type="region of interest" description="Disordered" evidence="2">
    <location>
        <begin position="1"/>
        <end position="113"/>
    </location>
</feature>
<evidence type="ECO:0000256" key="3">
    <source>
        <dbReference type="SAM" id="Phobius"/>
    </source>
</evidence>
<feature type="compositionally biased region" description="Basic residues" evidence="2">
    <location>
        <begin position="1"/>
        <end position="14"/>
    </location>
</feature>
<evidence type="ECO:0000313" key="5">
    <source>
        <dbReference type="EMBL" id="WVZ62774.1"/>
    </source>
</evidence>
<keyword evidence="3" id="KW-0812">Transmembrane</keyword>
<feature type="compositionally biased region" description="Basic residues" evidence="2">
    <location>
        <begin position="73"/>
        <end position="82"/>
    </location>
</feature>
<keyword evidence="6" id="KW-1185">Reference proteome</keyword>
<gene>
    <name evidence="5" type="ORF">U9M48_012476</name>
</gene>
<dbReference type="InterPro" id="IPR036875">
    <property type="entry name" value="Znf_CCHC_sf"/>
</dbReference>
<accession>A0AAQ3SXP2</accession>
<evidence type="ECO:0000259" key="4">
    <source>
        <dbReference type="PROSITE" id="PS50158"/>
    </source>
</evidence>
<dbReference type="GO" id="GO:0003676">
    <property type="term" value="F:nucleic acid binding"/>
    <property type="evidence" value="ECO:0007669"/>
    <property type="project" value="InterPro"/>
</dbReference>
<evidence type="ECO:0000313" key="6">
    <source>
        <dbReference type="Proteomes" id="UP001341281"/>
    </source>
</evidence>
<keyword evidence="1" id="KW-0479">Metal-binding</keyword>
<dbReference type="Gene3D" id="4.10.60.10">
    <property type="entry name" value="Zinc finger, CCHC-type"/>
    <property type="match status" value="1"/>
</dbReference>
<protein>
    <recommendedName>
        <fullName evidence="4">CCHC-type domain-containing protein</fullName>
    </recommendedName>
</protein>
<reference evidence="5 6" key="1">
    <citation type="submission" date="2024-02" db="EMBL/GenBank/DDBJ databases">
        <title>High-quality chromosome-scale genome assembly of Pensacola bahiagrass (Paspalum notatum Flugge var. saurae).</title>
        <authorList>
            <person name="Vega J.M."/>
            <person name="Podio M."/>
            <person name="Orjuela J."/>
            <person name="Siena L.A."/>
            <person name="Pessino S.C."/>
            <person name="Combes M.C."/>
            <person name="Mariac C."/>
            <person name="Albertini E."/>
            <person name="Pupilli F."/>
            <person name="Ortiz J.P.A."/>
            <person name="Leblanc O."/>
        </authorList>
    </citation>
    <scope>NUCLEOTIDE SEQUENCE [LARGE SCALE GENOMIC DNA]</scope>
    <source>
        <strain evidence="5">R1</strain>
        <tissue evidence="5">Leaf</tissue>
    </source>
</reference>
<dbReference type="InterPro" id="IPR001878">
    <property type="entry name" value="Znf_CCHC"/>
</dbReference>
<dbReference type="Proteomes" id="UP001341281">
    <property type="component" value="Chromosome 03"/>
</dbReference>
<sequence length="342" mass="39196">MMKKFNRLHAKINKKGFNFDSKRKAFRPRRDDKKKCYNCGENGHISYECPKQDKRKGKIKKDESDDEEEEKPKRKPFHKKKSDSKAKLFPNKKKGPQRSCVKQMNGRKKGNVKHLESTLAKLEEPTMICLKNNALLKEQVKTKAYVKQIEEGNLSLKKLHIDLEASHNSLLAKHEDLVKVHSKNCDIGKINEEKYKKLAQEHRELTHKYQELEIAYEIIDQSLEHSTTPMWSRMEGRPSNEISSAEAVLVGALSSGVNAPTWFVLQITFLLLALCFTAMLALAFSSKNFVIVGHVLLLVTIGTVLFVLLNRFLAEVGLVPVEQQMQEMGIHKTEATDKDKRN</sequence>
<dbReference type="PROSITE" id="PS50158">
    <property type="entry name" value="ZF_CCHC"/>
    <property type="match status" value="1"/>
</dbReference>
<dbReference type="SMART" id="SM00343">
    <property type="entry name" value="ZnF_C2HC"/>
    <property type="match status" value="1"/>
</dbReference>
<dbReference type="AlphaFoldDB" id="A0AAQ3SXP2"/>
<feature type="transmembrane region" description="Helical" evidence="3">
    <location>
        <begin position="289"/>
        <end position="309"/>
    </location>
</feature>
<dbReference type="GO" id="GO:0008270">
    <property type="term" value="F:zinc ion binding"/>
    <property type="evidence" value="ECO:0007669"/>
    <property type="project" value="UniProtKB-KW"/>
</dbReference>
<dbReference type="EMBL" id="CP144747">
    <property type="protein sequence ID" value="WVZ62774.1"/>
    <property type="molecule type" value="Genomic_DNA"/>
</dbReference>